<dbReference type="VEuPathDB" id="FungiDB:FGRAMPH1_01G16111"/>
<evidence type="ECO:0000313" key="2">
    <source>
        <dbReference type="EnsemblFungi" id="CEF87531"/>
    </source>
</evidence>
<dbReference type="EnsemblFungi" id="CEF87531">
    <property type="protein sequence ID" value="CEF87531"/>
    <property type="gene ID" value="FGRRES_20225"/>
</dbReference>
<accession>A0A0E0SM68</accession>
<keyword evidence="3" id="KW-1185">Reference proteome</keyword>
<reference evidence="2 3" key="1">
    <citation type="journal article" date="2007" name="Science">
        <title>The Fusarium graminearum genome reveals a link between localized polymorphism and pathogen specialization.</title>
        <authorList>
            <person name="Cuomo C.A."/>
            <person name="Gueldener U."/>
            <person name="Xu J.-R."/>
            <person name="Trail F."/>
            <person name="Turgeon B.G."/>
            <person name="Di Pietro A."/>
            <person name="Walton J.D."/>
            <person name="Ma L.-J."/>
            <person name="Baker S.E."/>
            <person name="Rep M."/>
            <person name="Adam G."/>
            <person name="Antoniw J."/>
            <person name="Baldwin T."/>
            <person name="Calvo S.E."/>
            <person name="Chang Y.-L."/>
            <person name="DeCaprio D."/>
            <person name="Gale L.R."/>
            <person name="Gnerre S."/>
            <person name="Goswami R.S."/>
            <person name="Hammond-Kosack K."/>
            <person name="Harris L.J."/>
            <person name="Hilburn K."/>
            <person name="Kennell J.C."/>
            <person name="Kroken S."/>
            <person name="Magnuson J.K."/>
            <person name="Mannhaupt G."/>
            <person name="Mauceli E.W."/>
            <person name="Mewes H.-W."/>
            <person name="Mitterbauer R."/>
            <person name="Muehlbauer G."/>
            <person name="Muensterkoetter M."/>
            <person name="Nelson D."/>
            <person name="O'Donnell K."/>
            <person name="Ouellet T."/>
            <person name="Qi W."/>
            <person name="Quesneville H."/>
            <person name="Roncero M.I.G."/>
            <person name="Seong K.-Y."/>
            <person name="Tetko I.V."/>
            <person name="Urban M."/>
            <person name="Waalwijk C."/>
            <person name="Ward T.J."/>
            <person name="Yao J."/>
            <person name="Birren B.W."/>
            <person name="Kistler H.C."/>
        </authorList>
    </citation>
    <scope>NUCLEOTIDE SEQUENCE [LARGE SCALE GENOMIC DNA]</scope>
    <source>
        <strain evidence="3">ATCC MYA-4620 / CBS 123657 / FGSC 9075 / NRRL 31084 / PH-1</strain>
        <strain evidence="2">PH-1 / ATCC MYA-4620 / FGSC 9075 / NRRL 31084</strain>
    </source>
</reference>
<gene>
    <name evidence="1" type="ORF">FGRAMPH1_01T16111</name>
</gene>
<sequence>MGISETFRYPMSMKLVLMVLHKATIDKSRDSYIDFKVVSVIWEFSFEGY</sequence>
<reference evidence="2" key="5">
    <citation type="submission" date="2017-01" db="UniProtKB">
        <authorList>
            <consortium name="EnsemblFungi"/>
        </authorList>
    </citation>
    <scope>IDENTIFICATION</scope>
    <source>
        <strain evidence="2">PH-1 / ATCC MYA-4620 / FGSC 9075 / NRRL 31084</strain>
    </source>
</reference>
<name>A0A0E0SM68_GIBZE</name>
<dbReference type="EMBL" id="HG970334">
    <property type="protein sequence ID" value="CEF87531.1"/>
    <property type="molecule type" value="Genomic_DNA"/>
</dbReference>
<proteinExistence type="predicted"/>
<evidence type="ECO:0000313" key="3">
    <source>
        <dbReference type="Proteomes" id="UP000070720"/>
    </source>
</evidence>
<evidence type="ECO:0000313" key="1">
    <source>
        <dbReference type="EMBL" id="CEF87531.1"/>
    </source>
</evidence>
<organism evidence="2">
    <name type="scientific">Gibberella zeae (strain ATCC MYA-4620 / CBS 123657 / FGSC 9075 / NRRL 31084 / PH-1)</name>
    <name type="common">Wheat head blight fungus</name>
    <name type="synonym">Fusarium graminearum</name>
    <dbReference type="NCBI Taxonomy" id="229533"/>
    <lineage>
        <taxon>Eukaryota</taxon>
        <taxon>Fungi</taxon>
        <taxon>Dikarya</taxon>
        <taxon>Ascomycota</taxon>
        <taxon>Pezizomycotina</taxon>
        <taxon>Sordariomycetes</taxon>
        <taxon>Hypocreomycetidae</taxon>
        <taxon>Hypocreales</taxon>
        <taxon>Nectriaceae</taxon>
        <taxon>Fusarium</taxon>
    </lineage>
</organism>
<reference key="3">
    <citation type="submission" date="2014-02" db="EMBL/GenBank/DDBJ databases">
        <title>A revised Fusarium graminearum genomic reference sequence using whole shotgun re-sequencing.</title>
        <authorList>
            <person name="King R."/>
            <person name="Urban M."/>
            <person name="Hassani-Pak K."/>
            <person name="Hammond-Kosack K."/>
        </authorList>
    </citation>
    <scope>NUCLEOTIDE SEQUENCE</scope>
    <source>
        <strain>PH-1</strain>
    </source>
</reference>
<dbReference type="Proteomes" id="UP000070720">
    <property type="component" value="Chromosome 3"/>
</dbReference>
<dbReference type="AlphaFoldDB" id="A0A0E0SM68"/>
<dbReference type="InParanoid" id="A0A0E0SM68"/>
<reference evidence="1 3" key="4">
    <citation type="journal article" date="2015" name="BMC Genomics">
        <title>The completed genome sequence of the pathogenic ascomycete fungus Fusarium graminearum.</title>
        <authorList>
            <person name="King R."/>
            <person name="Urban M."/>
            <person name="Hammond-Kosack M.C."/>
            <person name="Hassani-Pak K."/>
            <person name="Hammond-Kosack K.E."/>
        </authorList>
    </citation>
    <scope>NUCLEOTIDE SEQUENCE [LARGE SCALE GENOMIC DNA]</scope>
    <source>
        <strain evidence="3">ATCC MYA-4620 / CBS 123657 / FGSC 9075 / NRRL 31084 / PH-1</strain>
        <strain evidence="1">PH-1</strain>
    </source>
</reference>
<protein>
    <submittedName>
        <fullName evidence="1">Chromosome 3, complete genome</fullName>
    </submittedName>
</protein>
<reference evidence="2 3" key="2">
    <citation type="journal article" date="2010" name="Nature">
        <title>Comparative genomics reveals mobile pathogenicity chromosomes in Fusarium.</title>
        <authorList>
            <person name="Ma L.J."/>
            <person name="van der Does H.C."/>
            <person name="Borkovich K.A."/>
            <person name="Coleman J.J."/>
            <person name="Daboussi M.J."/>
            <person name="Di Pietro A."/>
            <person name="Dufresne M."/>
            <person name="Freitag M."/>
            <person name="Grabherr M."/>
            <person name="Henrissat B."/>
            <person name="Houterman P.M."/>
            <person name="Kang S."/>
            <person name="Shim W.B."/>
            <person name="Woloshuk C."/>
            <person name="Xie X."/>
            <person name="Xu J.R."/>
            <person name="Antoniw J."/>
            <person name="Baker S.E."/>
            <person name="Bluhm B.H."/>
            <person name="Breakspear A."/>
            <person name="Brown D.W."/>
            <person name="Butchko R.A."/>
            <person name="Chapman S."/>
            <person name="Coulson R."/>
            <person name="Coutinho P.M."/>
            <person name="Danchin E.G."/>
            <person name="Diener A."/>
            <person name="Gale L.R."/>
            <person name="Gardiner D.M."/>
            <person name="Goff S."/>
            <person name="Hammond-Kosack K.E."/>
            <person name="Hilburn K."/>
            <person name="Hua-Van A."/>
            <person name="Jonkers W."/>
            <person name="Kazan K."/>
            <person name="Kodira C.D."/>
            <person name="Koehrsen M."/>
            <person name="Kumar L."/>
            <person name="Lee Y.H."/>
            <person name="Li L."/>
            <person name="Manners J.M."/>
            <person name="Miranda-Saavedra D."/>
            <person name="Mukherjee M."/>
            <person name="Park G."/>
            <person name="Park J."/>
            <person name="Park S.Y."/>
            <person name="Proctor R.H."/>
            <person name="Regev A."/>
            <person name="Ruiz-Roldan M.C."/>
            <person name="Sain D."/>
            <person name="Sakthikumar S."/>
            <person name="Sykes S."/>
            <person name="Schwartz D.C."/>
            <person name="Turgeon B.G."/>
            <person name="Wapinski I."/>
            <person name="Yoder O."/>
            <person name="Young S."/>
            <person name="Zeng Q."/>
            <person name="Zhou S."/>
            <person name="Galagan J."/>
            <person name="Cuomo C.A."/>
            <person name="Kistler H.C."/>
            <person name="Rep M."/>
        </authorList>
    </citation>
    <scope>GENOME REANNOTATION</scope>
    <source>
        <strain evidence="3">ATCC MYA-4620 / CBS 123657 / FGSC 9075 / NRRL 31084 / PH-1</strain>
        <strain evidence="2">PH-1 / ATCC MYA-4620 / FGSC 9075 / NRRL 31084</strain>
    </source>
</reference>